<dbReference type="PANTHER" id="PTHR43798:SF31">
    <property type="entry name" value="AB HYDROLASE SUPERFAMILY PROTEIN YCLE"/>
    <property type="match status" value="1"/>
</dbReference>
<dbReference type="KEGG" id="das:Daes_1771"/>
<evidence type="ECO:0000256" key="1">
    <source>
        <dbReference type="ARBA" id="ARBA00022801"/>
    </source>
</evidence>
<reference evidence="3 4" key="2">
    <citation type="journal article" date="2014" name="Genome Announc.">
        <title>Complete Genome Sequence of the Subsurface, Mesophilic Sulfate-Reducing Bacterium Desulfovibrio aespoeensis Aspo-2.</title>
        <authorList>
            <person name="Pedersen K."/>
            <person name="Bengtsson A."/>
            <person name="Edlund J."/>
            <person name="Rabe L."/>
            <person name="Hazen T."/>
            <person name="Chakraborty R."/>
            <person name="Goodwin L."/>
            <person name="Shapiro N."/>
        </authorList>
    </citation>
    <scope>NUCLEOTIDE SEQUENCE [LARGE SCALE GENOMIC DNA]</scope>
    <source>
        <strain evidence="4">ATCC 700646 / DSM 10631 / Aspo-2</strain>
    </source>
</reference>
<dbReference type="OrthoDB" id="9785408at2"/>
<gene>
    <name evidence="3" type="ordered locus">Daes_1771</name>
</gene>
<dbReference type="HOGENOM" id="CLU_020336_50_1_7"/>
<organism evidence="3 4">
    <name type="scientific">Pseudodesulfovibrio aespoeensis (strain ATCC 700646 / DSM 10631 / Aspo-2)</name>
    <name type="common">Desulfovibrio aespoeensis</name>
    <dbReference type="NCBI Taxonomy" id="643562"/>
    <lineage>
        <taxon>Bacteria</taxon>
        <taxon>Pseudomonadati</taxon>
        <taxon>Thermodesulfobacteriota</taxon>
        <taxon>Desulfovibrionia</taxon>
        <taxon>Desulfovibrionales</taxon>
        <taxon>Desulfovibrionaceae</taxon>
    </lineage>
</organism>
<dbReference type="EMBL" id="CP002431">
    <property type="protein sequence ID" value="ADU62783.1"/>
    <property type="molecule type" value="Genomic_DNA"/>
</dbReference>
<keyword evidence="1 3" id="KW-0378">Hydrolase</keyword>
<reference evidence="4" key="1">
    <citation type="submission" date="2010-12" db="EMBL/GenBank/DDBJ databases">
        <title>Complete sequence of Desulfovibrio aespoeensis Aspo-2.</title>
        <authorList>
            <consortium name="US DOE Joint Genome Institute"/>
            <person name="Lucas S."/>
            <person name="Copeland A."/>
            <person name="Lapidus A."/>
            <person name="Cheng J.-F."/>
            <person name="Goodwin L."/>
            <person name="Pitluck S."/>
            <person name="Chertkov O."/>
            <person name="Misra M."/>
            <person name="Detter J.C."/>
            <person name="Han C."/>
            <person name="Tapia R."/>
            <person name="Land M."/>
            <person name="Hauser L."/>
            <person name="Kyrpides N."/>
            <person name="Ivanova N."/>
            <person name="Ovchinnikova G."/>
            <person name="Pedersen K."/>
            <person name="Jagevall S."/>
            <person name="Hazen T."/>
            <person name="Woyke T."/>
        </authorList>
    </citation>
    <scope>NUCLEOTIDE SEQUENCE [LARGE SCALE GENOMIC DNA]</scope>
    <source>
        <strain evidence="4">ATCC 700646 / DSM 10631 / Aspo-2</strain>
    </source>
</reference>
<dbReference type="InterPro" id="IPR000073">
    <property type="entry name" value="AB_hydrolase_1"/>
</dbReference>
<dbReference type="InterPro" id="IPR029058">
    <property type="entry name" value="AB_hydrolase_fold"/>
</dbReference>
<dbReference type="SUPFAM" id="SSF53474">
    <property type="entry name" value="alpha/beta-Hydrolases"/>
    <property type="match status" value="1"/>
</dbReference>
<accession>E6VYM0</accession>
<keyword evidence="4" id="KW-1185">Reference proteome</keyword>
<evidence type="ECO:0000259" key="2">
    <source>
        <dbReference type="Pfam" id="PF12697"/>
    </source>
</evidence>
<dbReference type="STRING" id="643562.Daes_1771"/>
<dbReference type="PANTHER" id="PTHR43798">
    <property type="entry name" value="MONOACYLGLYCEROL LIPASE"/>
    <property type="match status" value="1"/>
</dbReference>
<evidence type="ECO:0000313" key="3">
    <source>
        <dbReference type="EMBL" id="ADU62783.1"/>
    </source>
</evidence>
<dbReference type="GO" id="GO:0016787">
    <property type="term" value="F:hydrolase activity"/>
    <property type="evidence" value="ECO:0007669"/>
    <property type="project" value="UniProtKB-KW"/>
</dbReference>
<protein>
    <submittedName>
        <fullName evidence="3">Alpha/beta hydrolase fold protein</fullName>
    </submittedName>
</protein>
<dbReference type="RefSeq" id="WP_013514699.1">
    <property type="nucleotide sequence ID" value="NC_014844.1"/>
</dbReference>
<feature type="domain" description="AB hydrolase-1" evidence="2">
    <location>
        <begin position="38"/>
        <end position="276"/>
    </location>
</feature>
<name>E6VYM0_PSEA9</name>
<dbReference type="Proteomes" id="UP000002191">
    <property type="component" value="Chromosome"/>
</dbReference>
<dbReference type="InterPro" id="IPR050266">
    <property type="entry name" value="AB_hydrolase_sf"/>
</dbReference>
<dbReference type="AlphaFoldDB" id="E6VYM0"/>
<dbReference type="Pfam" id="PF12697">
    <property type="entry name" value="Abhydrolase_6"/>
    <property type="match status" value="1"/>
</dbReference>
<proteinExistence type="predicted"/>
<dbReference type="eggNOG" id="COG2267">
    <property type="taxonomic scope" value="Bacteria"/>
</dbReference>
<dbReference type="Gene3D" id="3.40.50.1820">
    <property type="entry name" value="alpha/beta hydrolase"/>
    <property type="match status" value="1"/>
</dbReference>
<dbReference type="GO" id="GO:0016020">
    <property type="term" value="C:membrane"/>
    <property type="evidence" value="ECO:0007669"/>
    <property type="project" value="TreeGrafter"/>
</dbReference>
<evidence type="ECO:0000313" key="4">
    <source>
        <dbReference type="Proteomes" id="UP000002191"/>
    </source>
</evidence>
<sequence length="287" mass="32629">MDQFEAVETKEENHVAGWVTTTDSARLWVEVRGQGRPIVFVHGWTMSSRFWRRQQSLADAFQVVTFDLRGHGRSDTQLRGHTMPRYARDLREVIRALDIKGAVLAGWSMGGAVVLEYWHQFGSDRLSGIALVESSPHPMADAPWNTHRYRGLGPEAVREDMEAMTRDRAGFGVRFINEMFLTGQAPAHALRWMRDEHLLATDQTAAAIYQDYVARDYTPILPTVTLPGLAVYGRSRHMCFGPSTGRFVAGSIPDARFVILERSGHMPFYEEPDTFNTEMRQFLTRLP</sequence>